<evidence type="ECO:0000256" key="2">
    <source>
        <dbReference type="ARBA" id="ARBA00003213"/>
    </source>
</evidence>
<evidence type="ECO:0000256" key="12">
    <source>
        <dbReference type="RuleBase" id="RU003784"/>
    </source>
</evidence>
<comment type="cofactor">
    <cofactor evidence="1 10">
        <name>Mg(2+)</name>
        <dbReference type="ChEBI" id="CHEBI:18420"/>
    </cofactor>
</comment>
<dbReference type="GO" id="GO:0052381">
    <property type="term" value="F:tRNA dimethylallyltransferase activity"/>
    <property type="evidence" value="ECO:0007669"/>
    <property type="project" value="UniProtKB-UniRule"/>
</dbReference>
<dbReference type="Proteomes" id="UP000264330">
    <property type="component" value="Unassembled WGS sequence"/>
</dbReference>
<proteinExistence type="inferred from homology"/>
<dbReference type="EC" id="2.5.1.75" evidence="10"/>
<evidence type="ECO:0000256" key="3">
    <source>
        <dbReference type="ARBA" id="ARBA00005842"/>
    </source>
</evidence>
<dbReference type="Pfam" id="PF01715">
    <property type="entry name" value="IPPT"/>
    <property type="match status" value="1"/>
</dbReference>
<feature type="site" description="Interaction with substrate tRNA" evidence="10">
    <location>
        <position position="102"/>
    </location>
</feature>
<evidence type="ECO:0000256" key="9">
    <source>
        <dbReference type="ARBA" id="ARBA00049563"/>
    </source>
</evidence>
<evidence type="ECO:0000256" key="6">
    <source>
        <dbReference type="ARBA" id="ARBA00022741"/>
    </source>
</evidence>
<reference evidence="14 15" key="1">
    <citation type="journal article" date="2018" name="Nat. Biotechnol.">
        <title>A standardized bacterial taxonomy based on genome phylogeny substantially revises the tree of life.</title>
        <authorList>
            <person name="Parks D.H."/>
            <person name="Chuvochina M."/>
            <person name="Waite D.W."/>
            <person name="Rinke C."/>
            <person name="Skarshewski A."/>
            <person name="Chaumeil P.A."/>
            <person name="Hugenholtz P."/>
        </authorList>
    </citation>
    <scope>NUCLEOTIDE SEQUENCE [LARGE SCALE GENOMIC DNA]</scope>
    <source>
        <strain evidence="14">UBA9359</strain>
    </source>
</reference>
<evidence type="ECO:0000256" key="8">
    <source>
        <dbReference type="ARBA" id="ARBA00022842"/>
    </source>
</evidence>
<feature type="binding site" evidence="10">
    <location>
        <begin position="13"/>
        <end position="18"/>
    </location>
    <ligand>
        <name>substrate</name>
    </ligand>
</feature>
<keyword evidence="8 10" id="KW-0460">Magnesium</keyword>
<comment type="catalytic activity">
    <reaction evidence="9 10 11">
        <text>adenosine(37) in tRNA + dimethylallyl diphosphate = N(6)-dimethylallyladenosine(37) in tRNA + diphosphate</text>
        <dbReference type="Rhea" id="RHEA:26482"/>
        <dbReference type="Rhea" id="RHEA-COMP:10162"/>
        <dbReference type="Rhea" id="RHEA-COMP:10375"/>
        <dbReference type="ChEBI" id="CHEBI:33019"/>
        <dbReference type="ChEBI" id="CHEBI:57623"/>
        <dbReference type="ChEBI" id="CHEBI:74411"/>
        <dbReference type="ChEBI" id="CHEBI:74415"/>
        <dbReference type="EC" id="2.5.1.75"/>
    </reaction>
</comment>
<dbReference type="InterPro" id="IPR039657">
    <property type="entry name" value="Dimethylallyltransferase"/>
</dbReference>
<dbReference type="AlphaFoldDB" id="A0A3D5J2G5"/>
<accession>A0A3D5J2G5</accession>
<dbReference type="Gene3D" id="3.40.50.300">
    <property type="entry name" value="P-loop containing nucleotide triphosphate hydrolases"/>
    <property type="match status" value="1"/>
</dbReference>
<dbReference type="Gene3D" id="1.10.20.140">
    <property type="match status" value="1"/>
</dbReference>
<dbReference type="OMA" id="VPHYLID"/>
<dbReference type="PANTHER" id="PTHR11088">
    <property type="entry name" value="TRNA DIMETHYLALLYLTRANSFERASE"/>
    <property type="match status" value="1"/>
</dbReference>
<comment type="function">
    <text evidence="2 10 12">Catalyzes the transfer of a dimethylallyl group onto the adenine at position 37 in tRNAs that read codons beginning with uridine, leading to the formation of N6-(dimethylallyl)adenosine (i(6)A).</text>
</comment>
<dbReference type="GO" id="GO:0006400">
    <property type="term" value="P:tRNA modification"/>
    <property type="evidence" value="ECO:0007669"/>
    <property type="project" value="TreeGrafter"/>
</dbReference>
<dbReference type="HAMAP" id="MF_00185">
    <property type="entry name" value="IPP_trans"/>
    <property type="match status" value="1"/>
</dbReference>
<sequence length="306" mass="35415">MNNNVLISVVGPTAIGKTALGVHIANYFNTEIISADSRQFFKEMSIGTAVPSPEELAAAKHHFIQHISIEDQYSVGDFEKEATAKISELFKKHEIVVMVGGSGMYVKSILEGLDDFPEIDPQIREHLNESLAQNGLQSLQEQLKKLDPEYYEKADMENPHRVIRALEICIGTGKKFSSFLNKKKQQRNFDIIEIGLTADRQKIYDRINLRVDLMMQEGLLAEAKQLYPKRQLNAMNTVGYKELFRYFDQEIELEFAISEIKKNTRRFAKRQLTWFRKNNNIHWFDYTTKPEQIMMFLSEEINALNK</sequence>
<evidence type="ECO:0000256" key="11">
    <source>
        <dbReference type="RuleBase" id="RU003783"/>
    </source>
</evidence>
<evidence type="ECO:0000313" key="15">
    <source>
        <dbReference type="Proteomes" id="UP000264330"/>
    </source>
</evidence>
<evidence type="ECO:0000256" key="13">
    <source>
        <dbReference type="RuleBase" id="RU003785"/>
    </source>
</evidence>
<comment type="caution">
    <text evidence="14">The sequence shown here is derived from an EMBL/GenBank/DDBJ whole genome shotgun (WGS) entry which is preliminary data.</text>
</comment>
<feature type="binding site" evidence="10">
    <location>
        <begin position="11"/>
        <end position="18"/>
    </location>
    <ligand>
        <name>ATP</name>
        <dbReference type="ChEBI" id="CHEBI:30616"/>
    </ligand>
</feature>
<feature type="site" description="Interaction with substrate tRNA" evidence="10">
    <location>
        <position position="124"/>
    </location>
</feature>
<dbReference type="EMBL" id="DPMF01000344">
    <property type="protein sequence ID" value="HCV82311.1"/>
    <property type="molecule type" value="Genomic_DNA"/>
</dbReference>
<comment type="caution">
    <text evidence="10">Lacks conserved residue(s) required for the propagation of feature annotation.</text>
</comment>
<keyword evidence="4 10" id="KW-0808">Transferase</keyword>
<feature type="region of interest" description="Interaction with substrate tRNA" evidence="10">
    <location>
        <begin position="36"/>
        <end position="39"/>
    </location>
</feature>
<evidence type="ECO:0000313" key="14">
    <source>
        <dbReference type="EMBL" id="HCV82311.1"/>
    </source>
</evidence>
<dbReference type="InterPro" id="IPR027417">
    <property type="entry name" value="P-loop_NTPase"/>
</dbReference>
<dbReference type="PANTHER" id="PTHR11088:SF60">
    <property type="entry name" value="TRNA DIMETHYLALLYLTRANSFERASE"/>
    <property type="match status" value="1"/>
</dbReference>
<organism evidence="14 15">
    <name type="scientific">Zunongwangia profunda</name>
    <dbReference type="NCBI Taxonomy" id="398743"/>
    <lineage>
        <taxon>Bacteria</taxon>
        <taxon>Pseudomonadati</taxon>
        <taxon>Bacteroidota</taxon>
        <taxon>Flavobacteriia</taxon>
        <taxon>Flavobacteriales</taxon>
        <taxon>Flavobacteriaceae</taxon>
        <taxon>Zunongwangia</taxon>
    </lineage>
</organism>
<dbReference type="GO" id="GO:0005524">
    <property type="term" value="F:ATP binding"/>
    <property type="evidence" value="ECO:0007669"/>
    <property type="project" value="UniProtKB-UniRule"/>
</dbReference>
<dbReference type="RefSeq" id="WP_013072649.1">
    <property type="nucleotide sequence ID" value="NZ_CAJXAW010000038.1"/>
</dbReference>
<keyword evidence="7 10" id="KW-0067">ATP-binding</keyword>
<keyword evidence="6 10" id="KW-0547">Nucleotide-binding</keyword>
<gene>
    <name evidence="10" type="primary">miaA</name>
    <name evidence="14" type="ORF">DGQ38_14805</name>
</gene>
<comment type="similarity">
    <text evidence="3 10 13">Belongs to the IPP transferase family.</text>
</comment>
<evidence type="ECO:0000256" key="10">
    <source>
        <dbReference type="HAMAP-Rule" id="MF_00185"/>
    </source>
</evidence>
<protein>
    <recommendedName>
        <fullName evidence="10">tRNA dimethylallyltransferase</fullName>
        <ecNumber evidence="10">2.5.1.75</ecNumber>
    </recommendedName>
    <alternativeName>
        <fullName evidence="10">Dimethylallyl diphosphate:tRNA dimethylallyltransferase</fullName>
        <shortName evidence="10">DMAPP:tRNA dimethylallyltransferase</shortName>
        <shortName evidence="10">DMATase</shortName>
    </alternativeName>
    <alternativeName>
        <fullName evidence="10">Isopentenyl-diphosphate:tRNA isopentenyltransferase</fullName>
        <shortName evidence="10">IPP transferase</shortName>
        <shortName evidence="10">IPPT</shortName>
        <shortName evidence="10">IPTase</shortName>
    </alternativeName>
</protein>
<name>A0A3D5J2G5_9FLAO</name>
<evidence type="ECO:0000256" key="7">
    <source>
        <dbReference type="ARBA" id="ARBA00022840"/>
    </source>
</evidence>
<evidence type="ECO:0000256" key="1">
    <source>
        <dbReference type="ARBA" id="ARBA00001946"/>
    </source>
</evidence>
<comment type="subunit">
    <text evidence="10">Monomer.</text>
</comment>
<evidence type="ECO:0000256" key="5">
    <source>
        <dbReference type="ARBA" id="ARBA00022694"/>
    </source>
</evidence>
<keyword evidence="5 10" id="KW-0819">tRNA processing</keyword>
<dbReference type="NCBIfam" id="TIGR00174">
    <property type="entry name" value="miaA"/>
    <property type="match status" value="1"/>
</dbReference>
<dbReference type="InterPro" id="IPR018022">
    <property type="entry name" value="IPT"/>
</dbReference>
<evidence type="ECO:0000256" key="4">
    <source>
        <dbReference type="ARBA" id="ARBA00022679"/>
    </source>
</evidence>
<dbReference type="SUPFAM" id="SSF52540">
    <property type="entry name" value="P-loop containing nucleoside triphosphate hydrolases"/>
    <property type="match status" value="2"/>
</dbReference>